<protein>
    <recommendedName>
        <fullName evidence="1">Transcriptional repressor PaaX-like central Cas2-like domain-containing protein</fullName>
    </recommendedName>
</protein>
<reference evidence="2 3" key="1">
    <citation type="journal article" date="2015" name="Nature">
        <title>rRNA introns, odd ribosomes, and small enigmatic genomes across a large radiation of phyla.</title>
        <authorList>
            <person name="Brown C.T."/>
            <person name="Hug L.A."/>
            <person name="Thomas B.C."/>
            <person name="Sharon I."/>
            <person name="Castelle C.J."/>
            <person name="Singh A."/>
            <person name="Wilkins M.J."/>
            <person name="Williams K.H."/>
            <person name="Banfield J.F."/>
        </authorList>
    </citation>
    <scope>NUCLEOTIDE SEQUENCE [LARGE SCALE GENOMIC DNA]</scope>
</reference>
<evidence type="ECO:0000313" key="2">
    <source>
        <dbReference type="EMBL" id="KKP66435.1"/>
    </source>
</evidence>
<name>A0A0G0DTU6_9BACT</name>
<dbReference type="InterPro" id="IPR036388">
    <property type="entry name" value="WH-like_DNA-bd_sf"/>
</dbReference>
<organism evidence="2 3">
    <name type="scientific">Candidatus Nomurabacteria bacterium GW2011_GWE1_35_16</name>
    <dbReference type="NCBI Taxonomy" id="1618761"/>
    <lineage>
        <taxon>Bacteria</taxon>
        <taxon>Candidatus Nomuraibacteriota</taxon>
    </lineage>
</organism>
<proteinExistence type="predicted"/>
<gene>
    <name evidence="2" type="ORF">UR64_C0007G0004</name>
</gene>
<dbReference type="Proteomes" id="UP000034952">
    <property type="component" value="Unassembled WGS sequence"/>
</dbReference>
<dbReference type="SUPFAM" id="SSF143430">
    <property type="entry name" value="TTP0101/SSO1404-like"/>
    <property type="match status" value="1"/>
</dbReference>
<accession>A0A0G0DTU6</accession>
<dbReference type="InterPro" id="IPR048846">
    <property type="entry name" value="PaaX-like_central"/>
</dbReference>
<dbReference type="AlphaFoldDB" id="A0A0G0DTU6"/>
<dbReference type="Pfam" id="PF20803">
    <property type="entry name" value="PaaX_M"/>
    <property type="match status" value="1"/>
</dbReference>
<dbReference type="Gene3D" id="1.10.10.10">
    <property type="entry name" value="Winged helix-like DNA-binding domain superfamily/Winged helix DNA-binding domain"/>
    <property type="match status" value="1"/>
</dbReference>
<sequence>MSVEKLILEYLKENKNKPAIRHAGVRLGFLGLPDFKYYKYQTLANRCSELKNRGYVKEVNGQYFITYKGEEFLNRKARFNFKTFVSEKTDKDPKDLLILYDIPQNQTSIRNWFRRELQNFHFVMVQRSVWVGPFPLPKDFLQYVKEMKISKNFKTFKLEKGLNIQK</sequence>
<comment type="caution">
    <text evidence="2">The sequence shown here is derived from an EMBL/GenBank/DDBJ whole genome shotgun (WGS) entry which is preliminary data.</text>
</comment>
<dbReference type="EMBL" id="LBPY01000007">
    <property type="protein sequence ID" value="KKP66435.1"/>
    <property type="molecule type" value="Genomic_DNA"/>
</dbReference>
<evidence type="ECO:0000259" key="1">
    <source>
        <dbReference type="Pfam" id="PF20803"/>
    </source>
</evidence>
<evidence type="ECO:0000313" key="3">
    <source>
        <dbReference type="Proteomes" id="UP000034952"/>
    </source>
</evidence>
<feature type="domain" description="Transcriptional repressor PaaX-like central Cas2-like" evidence="1">
    <location>
        <begin position="96"/>
        <end position="159"/>
    </location>
</feature>